<proteinExistence type="predicted"/>
<dbReference type="InterPro" id="IPR000253">
    <property type="entry name" value="FHA_dom"/>
</dbReference>
<evidence type="ECO:0000259" key="2">
    <source>
        <dbReference type="PROSITE" id="PS50006"/>
    </source>
</evidence>
<dbReference type="CDD" id="cd00060">
    <property type="entry name" value="FHA"/>
    <property type="match status" value="1"/>
</dbReference>
<dbReference type="InterPro" id="IPR012551">
    <property type="entry name" value="DUF1707_SHOCT-like"/>
</dbReference>
<accession>A0A7W7PG48</accession>
<gene>
    <name evidence="3" type="ORF">FHS38_005687</name>
</gene>
<dbReference type="AlphaFoldDB" id="A0A7W7PG48"/>
<dbReference type="InterPro" id="IPR008984">
    <property type="entry name" value="SMAD_FHA_dom_sf"/>
</dbReference>
<comment type="caution">
    <text evidence="3">The sequence shown here is derived from an EMBL/GenBank/DDBJ whole genome shotgun (WGS) entry which is preliminary data.</text>
</comment>
<feature type="domain" description="FHA" evidence="2">
    <location>
        <begin position="109"/>
        <end position="158"/>
    </location>
</feature>
<keyword evidence="1" id="KW-0597">Phosphoprotein</keyword>
<evidence type="ECO:0000313" key="4">
    <source>
        <dbReference type="Proteomes" id="UP000556436"/>
    </source>
</evidence>
<organism evidence="3 4">
    <name type="scientific">Streptomyces netropsis</name>
    <name type="common">Streptoverticillium netropsis</name>
    <dbReference type="NCBI Taxonomy" id="55404"/>
    <lineage>
        <taxon>Bacteria</taxon>
        <taxon>Bacillati</taxon>
        <taxon>Actinomycetota</taxon>
        <taxon>Actinomycetes</taxon>
        <taxon>Kitasatosporales</taxon>
        <taxon>Streptomycetaceae</taxon>
        <taxon>Streptomyces</taxon>
    </lineage>
</organism>
<name>A0A7W7PG48_STRNE</name>
<evidence type="ECO:0000313" key="3">
    <source>
        <dbReference type="EMBL" id="MBB4889611.1"/>
    </source>
</evidence>
<dbReference type="PANTHER" id="PTHR23308">
    <property type="entry name" value="NUCLEAR INHIBITOR OF PROTEIN PHOSPHATASE-1"/>
    <property type="match status" value="1"/>
</dbReference>
<dbReference type="Gene3D" id="2.60.200.20">
    <property type="match status" value="1"/>
</dbReference>
<dbReference type="InterPro" id="IPR050923">
    <property type="entry name" value="Cell_Proc_Reg/RNA_Proc"/>
</dbReference>
<dbReference type="SUPFAM" id="SSF49879">
    <property type="entry name" value="SMAD/FHA domain"/>
    <property type="match status" value="1"/>
</dbReference>
<protein>
    <recommendedName>
        <fullName evidence="2">FHA domain-containing protein</fullName>
    </recommendedName>
</protein>
<evidence type="ECO:0000256" key="1">
    <source>
        <dbReference type="ARBA" id="ARBA00022553"/>
    </source>
</evidence>
<dbReference type="Pfam" id="PF08044">
    <property type="entry name" value="DUF1707"/>
    <property type="match status" value="1"/>
</dbReference>
<dbReference type="Pfam" id="PF00498">
    <property type="entry name" value="FHA"/>
    <property type="match status" value="1"/>
</dbReference>
<keyword evidence="4" id="KW-1185">Reference proteome</keyword>
<dbReference type="EMBL" id="JACHJG010000014">
    <property type="protein sequence ID" value="MBB4889611.1"/>
    <property type="molecule type" value="Genomic_DNA"/>
</dbReference>
<reference evidence="3 4" key="1">
    <citation type="submission" date="2020-08" db="EMBL/GenBank/DDBJ databases">
        <title>Genomic Encyclopedia of Type Strains, Phase III (KMG-III): the genomes of soil and plant-associated and newly described type strains.</title>
        <authorList>
            <person name="Whitman W."/>
        </authorList>
    </citation>
    <scope>NUCLEOTIDE SEQUENCE [LARGE SCALE GENOMIC DNA]</scope>
    <source>
        <strain evidence="3 4">CECT 3265</strain>
    </source>
</reference>
<sequence length="181" mass="20147">MTSPDFRTQVSRRPSEAERDRALEVLRAGTGEGRLSHDTFMHRMQIVLTARSRAEIDVIVADLPARRSLSDVIVRTVARFSALGVRLRGAWHMARLPGLRLPAPDTKPLCIGRSPLSDLRFDHDTVSRRHAELRYLGGSWRLSDLGSRNGTYVNGLRIAGTVCVRPGDHVAFGSLHFRLSA</sequence>
<dbReference type="RefSeq" id="WP_184738198.1">
    <property type="nucleotide sequence ID" value="NZ_CP147867.1"/>
</dbReference>
<dbReference type="Proteomes" id="UP000556436">
    <property type="component" value="Unassembled WGS sequence"/>
</dbReference>
<dbReference type="PROSITE" id="PS50006">
    <property type="entry name" value="FHA_DOMAIN"/>
    <property type="match status" value="1"/>
</dbReference>
<dbReference type="SMART" id="SM00240">
    <property type="entry name" value="FHA"/>
    <property type="match status" value="1"/>
</dbReference>